<comment type="similarity">
    <text evidence="1">Belongs to the glycosyltransferase 2 family.</text>
</comment>
<dbReference type="SUPFAM" id="SSF53448">
    <property type="entry name" value="Nucleotide-diphospho-sugar transferases"/>
    <property type="match status" value="1"/>
</dbReference>
<proteinExistence type="inferred from homology"/>
<keyword evidence="2" id="KW-0328">Glycosyltransferase</keyword>
<evidence type="ECO:0000256" key="3">
    <source>
        <dbReference type="ARBA" id="ARBA00022679"/>
    </source>
</evidence>
<dbReference type="InterPro" id="IPR029044">
    <property type="entry name" value="Nucleotide-diphossugar_trans"/>
</dbReference>
<evidence type="ECO:0000256" key="1">
    <source>
        <dbReference type="ARBA" id="ARBA00006739"/>
    </source>
</evidence>
<dbReference type="InterPro" id="IPR001173">
    <property type="entry name" value="Glyco_trans_2-like"/>
</dbReference>
<dbReference type="PANTHER" id="PTHR43179">
    <property type="entry name" value="RHAMNOSYLTRANSFERASE WBBL"/>
    <property type="match status" value="1"/>
</dbReference>
<dbReference type="Proteomes" id="UP000663651">
    <property type="component" value="Chromosome"/>
</dbReference>
<evidence type="ECO:0000256" key="2">
    <source>
        <dbReference type="ARBA" id="ARBA00022676"/>
    </source>
</evidence>
<sequence length="327" mass="36144">MKVSVIILNWNGKRFLDDCLTSLAAQTFRDFETILVENGSSDGSADYVRKRFPWVKLLALDRNLGFAGGNNRGLLACTGEYIVTLNNDTRVEAPFLAELVVAADADPGIGMVAAKMLNFHKHGCLDSVGIGAAMNGLGGNIGVNERDAGQYDTPAPVFGPCAGAALYRRAMLDEVGFFDPDFFAYYEDLDLAWRGRLAGWRCVTAPSAVVYHIHSATSGKMSPFTVYQVQRNKWYVMIKNWPAALFMERLPRILLYDLGGIALAVIRGRGGAALRARFHVLRDLPALLRKRRGVRALRKISITEIERLLVPGGSPFRTFRRKMGEGR</sequence>
<dbReference type="PANTHER" id="PTHR43179:SF12">
    <property type="entry name" value="GALACTOFURANOSYLTRANSFERASE GLFT2"/>
    <property type="match status" value="1"/>
</dbReference>
<organism evidence="5 6">
    <name type="scientific">Geobacter benzoatilyticus</name>
    <dbReference type="NCBI Taxonomy" id="2815309"/>
    <lineage>
        <taxon>Bacteria</taxon>
        <taxon>Pseudomonadati</taxon>
        <taxon>Thermodesulfobacteriota</taxon>
        <taxon>Desulfuromonadia</taxon>
        <taxon>Geobacterales</taxon>
        <taxon>Geobacteraceae</taxon>
        <taxon>Geobacter</taxon>
    </lineage>
</organism>
<evidence type="ECO:0000313" key="6">
    <source>
        <dbReference type="Proteomes" id="UP000663651"/>
    </source>
</evidence>
<dbReference type="Gene3D" id="3.90.550.10">
    <property type="entry name" value="Spore Coat Polysaccharide Biosynthesis Protein SpsA, Chain A"/>
    <property type="match status" value="1"/>
</dbReference>
<evidence type="ECO:0000313" key="5">
    <source>
        <dbReference type="EMBL" id="QSV46133.1"/>
    </source>
</evidence>
<dbReference type="RefSeq" id="WP_207163921.1">
    <property type="nucleotide sequence ID" value="NZ_CP071382.1"/>
</dbReference>
<gene>
    <name evidence="5" type="ORF">JZM60_02270</name>
</gene>
<reference evidence="5 6" key="1">
    <citation type="submission" date="2021-03" db="EMBL/GenBank/DDBJ databases">
        <title>Geobacter metallireducens gen. nov. sp. nov., a microorganism capable of coupling the complete oxidation of organic compounds to the reduction of iron and other metals.</title>
        <authorList>
            <person name="Li Y."/>
        </authorList>
    </citation>
    <scope>NUCLEOTIDE SEQUENCE [LARGE SCALE GENOMIC DNA]</scope>
    <source>
        <strain evidence="5 6">Jerry-YX</strain>
    </source>
</reference>
<evidence type="ECO:0000259" key="4">
    <source>
        <dbReference type="Pfam" id="PF00535"/>
    </source>
</evidence>
<dbReference type="CDD" id="cd04186">
    <property type="entry name" value="GT_2_like_c"/>
    <property type="match status" value="1"/>
</dbReference>
<name>A0ABX7Q503_9BACT</name>
<dbReference type="EMBL" id="CP071382">
    <property type="protein sequence ID" value="QSV46133.1"/>
    <property type="molecule type" value="Genomic_DNA"/>
</dbReference>
<dbReference type="Pfam" id="PF00535">
    <property type="entry name" value="Glycos_transf_2"/>
    <property type="match status" value="1"/>
</dbReference>
<protein>
    <submittedName>
        <fullName evidence="5">Glycosyltransferase family 2 protein</fullName>
    </submittedName>
</protein>
<accession>A0ABX7Q503</accession>
<feature type="domain" description="Glycosyltransferase 2-like" evidence="4">
    <location>
        <begin position="4"/>
        <end position="112"/>
    </location>
</feature>
<keyword evidence="3" id="KW-0808">Transferase</keyword>
<keyword evidence="6" id="KW-1185">Reference proteome</keyword>